<accession>A0A7X5EZK8</accession>
<keyword evidence="4" id="KW-0319">Glycerol metabolism</keyword>
<evidence type="ECO:0000313" key="9">
    <source>
        <dbReference type="EMBL" id="NBN77031.1"/>
    </source>
</evidence>
<evidence type="ECO:0000256" key="3">
    <source>
        <dbReference type="ARBA" id="ARBA00022729"/>
    </source>
</evidence>
<comment type="similarity">
    <text evidence="1">Belongs to the glycerophosphoryl diester phosphodiesterase family.</text>
</comment>
<dbReference type="InterPro" id="IPR030395">
    <property type="entry name" value="GP_PDE_dom"/>
</dbReference>
<dbReference type="SUPFAM" id="SSF51695">
    <property type="entry name" value="PLC-like phosphodiesterases"/>
    <property type="match status" value="1"/>
</dbReference>
<dbReference type="Gene3D" id="3.20.20.190">
    <property type="entry name" value="Phosphatidylinositol (PI) phosphodiesterase"/>
    <property type="match status" value="1"/>
</dbReference>
<evidence type="ECO:0000256" key="6">
    <source>
        <dbReference type="ARBA" id="ARBA00047512"/>
    </source>
</evidence>
<dbReference type="AlphaFoldDB" id="A0A7X5EZK8"/>
<dbReference type="Pfam" id="PF03009">
    <property type="entry name" value="GDPD"/>
    <property type="match status" value="1"/>
</dbReference>
<dbReference type="PROSITE" id="PS51704">
    <property type="entry name" value="GP_PDE"/>
    <property type="match status" value="1"/>
</dbReference>
<feature type="chain" id="PRO_5030675048" description="glycerophosphodiester phosphodiesterase" evidence="7">
    <location>
        <begin position="27"/>
        <end position="343"/>
    </location>
</feature>
<comment type="caution">
    <text evidence="9">The sequence shown here is derived from an EMBL/GenBank/DDBJ whole genome shotgun (WGS) entry which is preliminary data.</text>
</comment>
<keyword evidence="3 7" id="KW-0732">Signal</keyword>
<evidence type="ECO:0000256" key="5">
    <source>
        <dbReference type="ARBA" id="ARBA00022801"/>
    </source>
</evidence>
<feature type="domain" description="GP-PDE" evidence="8">
    <location>
        <begin position="34"/>
        <end position="341"/>
    </location>
</feature>
<keyword evidence="10" id="KW-1185">Reference proteome</keyword>
<comment type="catalytic activity">
    <reaction evidence="6">
        <text>a sn-glycero-3-phosphodiester + H2O = an alcohol + sn-glycerol 3-phosphate + H(+)</text>
        <dbReference type="Rhea" id="RHEA:12969"/>
        <dbReference type="ChEBI" id="CHEBI:15377"/>
        <dbReference type="ChEBI" id="CHEBI:15378"/>
        <dbReference type="ChEBI" id="CHEBI:30879"/>
        <dbReference type="ChEBI" id="CHEBI:57597"/>
        <dbReference type="ChEBI" id="CHEBI:83408"/>
        <dbReference type="EC" id="3.1.4.46"/>
    </reaction>
</comment>
<evidence type="ECO:0000259" key="8">
    <source>
        <dbReference type="PROSITE" id="PS51704"/>
    </source>
</evidence>
<name>A0A7X5EZK8_9HYPH</name>
<dbReference type="FunFam" id="3.20.20.190:FF:000009">
    <property type="entry name" value="Glycerophosphodiester phosphodiesterase, periplasmic"/>
    <property type="match status" value="1"/>
</dbReference>
<keyword evidence="5 9" id="KW-0378">Hydrolase</keyword>
<proteinExistence type="inferred from homology"/>
<evidence type="ECO:0000256" key="1">
    <source>
        <dbReference type="ARBA" id="ARBA00007277"/>
    </source>
</evidence>
<dbReference type="NCBIfam" id="NF008354">
    <property type="entry name" value="PRK11143.1"/>
    <property type="match status" value="1"/>
</dbReference>
<dbReference type="GO" id="GO:0006629">
    <property type="term" value="P:lipid metabolic process"/>
    <property type="evidence" value="ECO:0007669"/>
    <property type="project" value="InterPro"/>
</dbReference>
<organism evidence="9 10">
    <name type="scientific">Pannonibacter tanglangensis</name>
    <dbReference type="NCBI Taxonomy" id="2750084"/>
    <lineage>
        <taxon>Bacteria</taxon>
        <taxon>Pseudomonadati</taxon>
        <taxon>Pseudomonadota</taxon>
        <taxon>Alphaproteobacteria</taxon>
        <taxon>Hyphomicrobiales</taxon>
        <taxon>Stappiaceae</taxon>
        <taxon>Pannonibacter</taxon>
    </lineage>
</organism>
<dbReference type="GO" id="GO:0006071">
    <property type="term" value="P:glycerol metabolic process"/>
    <property type="evidence" value="ECO:0007669"/>
    <property type="project" value="UniProtKB-KW"/>
</dbReference>
<dbReference type="PANTHER" id="PTHR43620">
    <property type="entry name" value="GLYCEROPHOSPHORYL DIESTER PHOSPHODIESTERASE"/>
    <property type="match status" value="1"/>
</dbReference>
<dbReference type="InterPro" id="IPR017946">
    <property type="entry name" value="PLC-like_Pdiesterase_TIM-brl"/>
</dbReference>
<dbReference type="GO" id="GO:0042597">
    <property type="term" value="C:periplasmic space"/>
    <property type="evidence" value="ECO:0007669"/>
    <property type="project" value="TreeGrafter"/>
</dbReference>
<dbReference type="EMBL" id="JAABLQ010000001">
    <property type="protein sequence ID" value="NBN77031.1"/>
    <property type="molecule type" value="Genomic_DNA"/>
</dbReference>
<evidence type="ECO:0000313" key="10">
    <source>
        <dbReference type="Proteomes" id="UP000586722"/>
    </source>
</evidence>
<evidence type="ECO:0000256" key="7">
    <source>
        <dbReference type="SAM" id="SignalP"/>
    </source>
</evidence>
<dbReference type="EC" id="3.1.4.46" evidence="2"/>
<dbReference type="Proteomes" id="UP000586722">
    <property type="component" value="Unassembled WGS sequence"/>
</dbReference>
<dbReference type="PANTHER" id="PTHR43620:SF7">
    <property type="entry name" value="GLYCEROPHOSPHODIESTER PHOSPHODIESTERASE GDPD5-RELATED"/>
    <property type="match status" value="1"/>
</dbReference>
<evidence type="ECO:0000256" key="4">
    <source>
        <dbReference type="ARBA" id="ARBA00022798"/>
    </source>
</evidence>
<evidence type="ECO:0000256" key="2">
    <source>
        <dbReference type="ARBA" id="ARBA00012247"/>
    </source>
</evidence>
<reference evidence="10" key="1">
    <citation type="submission" date="2020-01" db="EMBL/GenBank/DDBJ databases">
        <authorList>
            <person name="Fang Y."/>
            <person name="Sun R."/>
            <person name="Nie L."/>
            <person name="He J."/>
            <person name="Hao L."/>
            <person name="Wang L."/>
            <person name="Su S."/>
            <person name="Lv E."/>
            <person name="Zhang Z."/>
            <person name="Xie R."/>
            <person name="Liu H."/>
        </authorList>
    </citation>
    <scope>NUCLEOTIDE SEQUENCE [LARGE SCALE GENOMIC DNA]</scope>
    <source>
        <strain evidence="10">XCT-53</strain>
    </source>
</reference>
<protein>
    <recommendedName>
        <fullName evidence="2">glycerophosphodiester phosphodiesterase</fullName>
        <ecNumber evidence="2">3.1.4.46</ecNumber>
    </recommendedName>
</protein>
<gene>
    <name evidence="9" type="primary">glpQ</name>
    <name evidence="9" type="ORF">GWI72_01985</name>
</gene>
<feature type="signal peptide" evidence="7">
    <location>
        <begin position="1"/>
        <end position="26"/>
    </location>
</feature>
<dbReference type="GO" id="GO:0008889">
    <property type="term" value="F:glycerophosphodiester phosphodiesterase activity"/>
    <property type="evidence" value="ECO:0007669"/>
    <property type="project" value="UniProtKB-EC"/>
</dbReference>
<sequence length="343" mass="36260">MALAAVAILPLAVTPNAVLASGPAAAATTAPTSALVIAHRGASGYVPEHTLAAKAMAHAMGADYIEQDVVLSRDGVPVILHDITLDATTNVADVFKGRARPDGLYYAIDFTLAELKQLEVLERGNKQGEQAFKGRFPRVGTGLTIPTLAEELAFIRGMNASTGRTAGIYPELKAPAFHRAEGQDLAAAVLKVLAEAGYGPDAPVYLQSFDFNEIVRLRKELGYTGKLVQLIGENSWNMAPGVDYDRLRTPDGLKEIAAVANGIGPTFTQVLTDQNKDGVAEVTSLVADAKALGLAVHPYTFRADRLPPFAASFDELVRLAVTTAGVDGIFTDQPDKALKALGR</sequence>